<organism evidence="1">
    <name type="scientific">marine sediment metagenome</name>
    <dbReference type="NCBI Taxonomy" id="412755"/>
    <lineage>
        <taxon>unclassified sequences</taxon>
        <taxon>metagenomes</taxon>
        <taxon>ecological metagenomes</taxon>
    </lineage>
</organism>
<sequence>MTSKCENWTPTTAEYNPRSCPDIKRCEVQLTRHLFIAICNTPGFVRCHHYAR</sequence>
<protein>
    <submittedName>
        <fullName evidence="1">Uncharacterized protein</fullName>
    </submittedName>
</protein>
<name>X0VGJ6_9ZZZZ</name>
<dbReference type="AlphaFoldDB" id="X0VGJ6"/>
<proteinExistence type="predicted"/>
<feature type="non-terminal residue" evidence="1">
    <location>
        <position position="52"/>
    </location>
</feature>
<gene>
    <name evidence="1" type="ORF">S01H1_60032</name>
</gene>
<dbReference type="EMBL" id="BARS01039305">
    <property type="protein sequence ID" value="GAG17410.1"/>
    <property type="molecule type" value="Genomic_DNA"/>
</dbReference>
<accession>X0VGJ6</accession>
<evidence type="ECO:0000313" key="1">
    <source>
        <dbReference type="EMBL" id="GAG17410.1"/>
    </source>
</evidence>
<comment type="caution">
    <text evidence="1">The sequence shown here is derived from an EMBL/GenBank/DDBJ whole genome shotgun (WGS) entry which is preliminary data.</text>
</comment>
<reference evidence="1" key="1">
    <citation type="journal article" date="2014" name="Front. Microbiol.">
        <title>High frequency of phylogenetically diverse reductive dehalogenase-homologous genes in deep subseafloor sedimentary metagenomes.</title>
        <authorList>
            <person name="Kawai M."/>
            <person name="Futagami T."/>
            <person name="Toyoda A."/>
            <person name="Takaki Y."/>
            <person name="Nishi S."/>
            <person name="Hori S."/>
            <person name="Arai W."/>
            <person name="Tsubouchi T."/>
            <person name="Morono Y."/>
            <person name="Uchiyama I."/>
            <person name="Ito T."/>
            <person name="Fujiyama A."/>
            <person name="Inagaki F."/>
            <person name="Takami H."/>
        </authorList>
    </citation>
    <scope>NUCLEOTIDE SEQUENCE</scope>
    <source>
        <strain evidence="1">Expedition CK06-06</strain>
    </source>
</reference>